<dbReference type="OMA" id="YLGQEKW"/>
<feature type="region of interest" description="Disordered" evidence="9">
    <location>
        <begin position="68"/>
        <end position="96"/>
    </location>
</feature>
<evidence type="ECO:0000256" key="1">
    <source>
        <dbReference type="ARBA" id="ARBA00000707"/>
    </source>
</evidence>
<feature type="region of interest" description="Disordered" evidence="9">
    <location>
        <begin position="543"/>
        <end position="563"/>
    </location>
</feature>
<dbReference type="InterPro" id="IPR038765">
    <property type="entry name" value="Papain-like_cys_pep_sf"/>
</dbReference>
<dbReference type="InterPro" id="IPR000626">
    <property type="entry name" value="Ubiquitin-like_dom"/>
</dbReference>
<evidence type="ECO:0000259" key="11">
    <source>
        <dbReference type="PROSITE" id="PS50235"/>
    </source>
</evidence>
<dbReference type="SMART" id="SM00213">
    <property type="entry name" value="UBQ"/>
    <property type="match status" value="1"/>
</dbReference>
<dbReference type="InParanoid" id="F8QEL9"/>
<dbReference type="InterPro" id="IPR001394">
    <property type="entry name" value="Peptidase_C19_UCH"/>
</dbReference>
<accession>F8QEL9</accession>
<evidence type="ECO:0000256" key="3">
    <source>
        <dbReference type="ARBA" id="ARBA00012759"/>
    </source>
</evidence>
<feature type="region of interest" description="Disordered" evidence="9">
    <location>
        <begin position="1"/>
        <end position="25"/>
    </location>
</feature>
<dbReference type="HOGENOM" id="CLU_005874_0_0_1"/>
<keyword evidence="4" id="KW-0645">Protease</keyword>
<reference evidence="14" key="1">
    <citation type="journal article" date="2011" name="Science">
        <title>The plant cell wall-decomposing machinery underlies the functional diversity of forest fungi.</title>
        <authorList>
            <person name="Eastwood D.C."/>
            <person name="Floudas D."/>
            <person name="Binder M."/>
            <person name="Majcherczyk A."/>
            <person name="Schneider P."/>
            <person name="Aerts A."/>
            <person name="Asiegbu F.O."/>
            <person name="Baker S.E."/>
            <person name="Barry K."/>
            <person name="Bendiksby M."/>
            <person name="Blumentritt M."/>
            <person name="Coutinho P.M."/>
            <person name="Cullen D."/>
            <person name="de Vries R.P."/>
            <person name="Gathman A."/>
            <person name="Goodell B."/>
            <person name="Henrissat B."/>
            <person name="Ihrmark K."/>
            <person name="Kauserud H."/>
            <person name="Kohler A."/>
            <person name="LaButti K."/>
            <person name="Lapidus A."/>
            <person name="Lavin J.L."/>
            <person name="Lee Y.-H."/>
            <person name="Lindquist E."/>
            <person name="Lilly W."/>
            <person name="Lucas S."/>
            <person name="Morin E."/>
            <person name="Murat C."/>
            <person name="Oguiza J.A."/>
            <person name="Park J."/>
            <person name="Pisabarro A.G."/>
            <person name="Riley R."/>
            <person name="Rosling A."/>
            <person name="Salamov A."/>
            <person name="Schmidt O."/>
            <person name="Schmutz J."/>
            <person name="Skrede I."/>
            <person name="Stenlid J."/>
            <person name="Wiebenga A."/>
            <person name="Xie X."/>
            <person name="Kuees U."/>
            <person name="Hibbett D.S."/>
            <person name="Hoffmeister D."/>
            <person name="Hoegberg N."/>
            <person name="Martin F."/>
            <person name="Grigoriev I.V."/>
            <person name="Watkinson S.C."/>
        </authorList>
    </citation>
    <scope>NUCLEOTIDE SEQUENCE [LARGE SCALE GENOMIC DNA]</scope>
    <source>
        <strain evidence="14">strain S7.3</strain>
    </source>
</reference>
<dbReference type="SUPFAM" id="SSF54001">
    <property type="entry name" value="Cysteine proteinases"/>
    <property type="match status" value="1"/>
</dbReference>
<evidence type="ECO:0000313" key="14">
    <source>
        <dbReference type="Proteomes" id="UP000008063"/>
    </source>
</evidence>
<dbReference type="InterPro" id="IPR044743">
    <property type="entry name" value="Ubl_USP48"/>
</dbReference>
<dbReference type="GO" id="GO:0005634">
    <property type="term" value="C:nucleus"/>
    <property type="evidence" value="ECO:0007669"/>
    <property type="project" value="TreeGrafter"/>
</dbReference>
<dbReference type="Proteomes" id="UP000008063">
    <property type="component" value="Unassembled WGS sequence"/>
</dbReference>
<dbReference type="InterPro" id="IPR018200">
    <property type="entry name" value="USP_CS"/>
</dbReference>
<dbReference type="PROSITE" id="PS51283">
    <property type="entry name" value="DUSP"/>
    <property type="match status" value="1"/>
</dbReference>
<gene>
    <name evidence="13" type="ORF">SERLA73DRAFT_78881</name>
</gene>
<keyword evidence="14" id="KW-1185">Reference proteome</keyword>
<feature type="domain" description="DUSP" evidence="12">
    <location>
        <begin position="845"/>
        <end position="954"/>
    </location>
</feature>
<dbReference type="InterPro" id="IPR035927">
    <property type="entry name" value="DUSP-like_sf"/>
</dbReference>
<keyword evidence="5" id="KW-0833">Ubl conjugation pathway</keyword>
<dbReference type="GO" id="GO:0016579">
    <property type="term" value="P:protein deubiquitination"/>
    <property type="evidence" value="ECO:0007669"/>
    <property type="project" value="InterPro"/>
</dbReference>
<dbReference type="EMBL" id="GL945493">
    <property type="protein sequence ID" value="EGN93275.1"/>
    <property type="molecule type" value="Genomic_DNA"/>
</dbReference>
<evidence type="ECO:0000256" key="7">
    <source>
        <dbReference type="ARBA" id="ARBA00022807"/>
    </source>
</evidence>
<dbReference type="GO" id="GO:0004843">
    <property type="term" value="F:cysteine-type deubiquitinase activity"/>
    <property type="evidence" value="ECO:0007669"/>
    <property type="project" value="UniProtKB-EC"/>
</dbReference>
<dbReference type="Gene3D" id="3.10.20.90">
    <property type="entry name" value="Phosphatidylinositol 3-kinase Catalytic Subunit, Chain A, domain 1"/>
    <property type="match status" value="1"/>
</dbReference>
<feature type="region of interest" description="Disordered" evidence="9">
    <location>
        <begin position="1009"/>
        <end position="1038"/>
    </location>
</feature>
<evidence type="ECO:0000256" key="6">
    <source>
        <dbReference type="ARBA" id="ARBA00022801"/>
    </source>
</evidence>
<dbReference type="InterPro" id="IPR028889">
    <property type="entry name" value="USP"/>
</dbReference>
<evidence type="ECO:0000256" key="9">
    <source>
        <dbReference type="SAM" id="MobiDB-lite"/>
    </source>
</evidence>
<dbReference type="PANTHER" id="PTHR24006:SF888">
    <property type="entry name" value="UBIQUITIN CARBOXYL-TERMINAL HYDROLASE 30"/>
    <property type="match status" value="1"/>
</dbReference>
<feature type="compositionally biased region" description="Polar residues" evidence="9">
    <location>
        <begin position="550"/>
        <end position="563"/>
    </location>
</feature>
<organism evidence="14">
    <name type="scientific">Serpula lacrymans var. lacrymans (strain S7.3)</name>
    <name type="common">Dry rot fungus</name>
    <dbReference type="NCBI Taxonomy" id="936435"/>
    <lineage>
        <taxon>Eukaryota</taxon>
        <taxon>Fungi</taxon>
        <taxon>Dikarya</taxon>
        <taxon>Basidiomycota</taxon>
        <taxon>Agaricomycotina</taxon>
        <taxon>Agaricomycetes</taxon>
        <taxon>Agaricomycetidae</taxon>
        <taxon>Boletales</taxon>
        <taxon>Coniophorineae</taxon>
        <taxon>Serpulaceae</taxon>
        <taxon>Serpula</taxon>
    </lineage>
</organism>
<feature type="compositionally biased region" description="Basic and acidic residues" evidence="9">
    <location>
        <begin position="74"/>
        <end position="96"/>
    </location>
</feature>
<name>F8QEL9_SERL3</name>
<dbReference type="PROSITE" id="PS50053">
    <property type="entry name" value="UBIQUITIN_2"/>
    <property type="match status" value="1"/>
</dbReference>
<evidence type="ECO:0000259" key="10">
    <source>
        <dbReference type="PROSITE" id="PS50053"/>
    </source>
</evidence>
<evidence type="ECO:0000256" key="5">
    <source>
        <dbReference type="ARBA" id="ARBA00022786"/>
    </source>
</evidence>
<dbReference type="PROSITE" id="PS00973">
    <property type="entry name" value="USP_2"/>
    <property type="match status" value="1"/>
</dbReference>
<evidence type="ECO:0000256" key="8">
    <source>
        <dbReference type="SAM" id="Coils"/>
    </source>
</evidence>
<dbReference type="GO" id="GO:0005829">
    <property type="term" value="C:cytosol"/>
    <property type="evidence" value="ECO:0007669"/>
    <property type="project" value="TreeGrafter"/>
</dbReference>
<proteinExistence type="inferred from homology"/>
<dbReference type="eggNOG" id="KOG1863">
    <property type="taxonomic scope" value="Eukaryota"/>
</dbReference>
<keyword evidence="6" id="KW-0378">Hydrolase</keyword>
<dbReference type="PANTHER" id="PTHR24006">
    <property type="entry name" value="UBIQUITIN CARBOXYL-TERMINAL HYDROLASE"/>
    <property type="match status" value="1"/>
</dbReference>
<dbReference type="InterPro" id="IPR050164">
    <property type="entry name" value="Peptidase_C19"/>
</dbReference>
<evidence type="ECO:0000256" key="4">
    <source>
        <dbReference type="ARBA" id="ARBA00022670"/>
    </source>
</evidence>
<evidence type="ECO:0000313" key="13">
    <source>
        <dbReference type="EMBL" id="EGN93275.1"/>
    </source>
</evidence>
<dbReference type="AlphaFoldDB" id="F8QEL9"/>
<evidence type="ECO:0000259" key="12">
    <source>
        <dbReference type="PROSITE" id="PS51283"/>
    </source>
</evidence>
<dbReference type="SUPFAM" id="SSF143791">
    <property type="entry name" value="DUSP-like"/>
    <property type="match status" value="1"/>
</dbReference>
<dbReference type="Gene3D" id="3.90.70.10">
    <property type="entry name" value="Cysteine proteinases"/>
    <property type="match status" value="1"/>
</dbReference>
<comment type="catalytic activity">
    <reaction evidence="1">
        <text>Thiol-dependent hydrolysis of ester, thioester, amide, peptide and isopeptide bonds formed by the C-terminal Gly of ubiquitin (a 76-residue protein attached to proteins as an intracellular targeting signal).</text>
        <dbReference type="EC" id="3.4.19.12"/>
    </reaction>
</comment>
<protein>
    <recommendedName>
        <fullName evidence="3">ubiquitinyl hydrolase 1</fullName>
        <ecNumber evidence="3">3.4.19.12</ecNumber>
    </recommendedName>
</protein>
<dbReference type="CDD" id="cd01795">
    <property type="entry name" value="Ubl_USP48"/>
    <property type="match status" value="1"/>
</dbReference>
<dbReference type="InterPro" id="IPR029071">
    <property type="entry name" value="Ubiquitin-like_domsf"/>
</dbReference>
<dbReference type="InterPro" id="IPR006615">
    <property type="entry name" value="Pept_C19_DUSP"/>
</dbReference>
<dbReference type="OrthoDB" id="289038at2759"/>
<dbReference type="SUPFAM" id="SSF54236">
    <property type="entry name" value="Ubiquitin-like"/>
    <property type="match status" value="1"/>
</dbReference>
<comment type="similarity">
    <text evidence="2">Belongs to the peptidase C19 family.</text>
</comment>
<dbReference type="Pfam" id="PF00443">
    <property type="entry name" value="UCH"/>
    <property type="match status" value="1"/>
</dbReference>
<dbReference type="EC" id="3.4.19.12" evidence="3"/>
<feature type="domain" description="Ubiquitin-like" evidence="10">
    <location>
        <begin position="1033"/>
        <end position="1092"/>
    </location>
</feature>
<keyword evidence="7" id="KW-0788">Thiol protease</keyword>
<dbReference type="Pfam" id="PF00240">
    <property type="entry name" value="ubiquitin"/>
    <property type="match status" value="1"/>
</dbReference>
<feature type="coiled-coil region" evidence="8">
    <location>
        <begin position="833"/>
        <end position="860"/>
    </location>
</feature>
<dbReference type="STRING" id="936435.F8QEL9"/>
<dbReference type="GO" id="GO:0006508">
    <property type="term" value="P:proteolysis"/>
    <property type="evidence" value="ECO:0007669"/>
    <property type="project" value="UniProtKB-KW"/>
</dbReference>
<sequence>MAPKRRRRPSPSSKGLAAGERLKRSKLVGNESSAWGWVGTEVSDPSHITMEHRLMTCGLSRRNKNPCCPNKFAPDQRDRSKGPKHPKHEEQVHGEPEDVIVVSDEEVAECSSRACKSNPNCLNYLGQEKWEDEEKARRSFLLLSDLGENPAYDARDSNLPNLGATCYANAFLQVWFRDLAFRSGVYQCQPSQDTEHEYEDSPIFQLQVTFTALQESKQRVFNPSKLVESLRLSTSEQQDAQEFSKLFMSHLDFEFQKQLTPSLRSLVSDQFQGQQVYGTICDKCHKGSEHVTDFLEIEINFQNNSKLEGCIAGLLQPEKLTGDNKFEFLSRLQDAARYTELRRLPPVLHFSLLRFVYDISYMERKKSKHSILFPASLNMAQFVGPAAKRKASESTSDDSQDIYDLRGVLLHKGASAYHGHYEAQVFDVTTQTWYQFDDETVTKLESLGDRGLIVNGQGRMSRLYLRDCVYSNKSFSEDLSKARMSKTNAKKRKVVDGTDDEFNEVPTAVNGARPKDVKNCDIFSSKDAYMLIYARRGVVASGHVSDMDAPSSTTESDQDSFNLTPPSRALDVVNTLNAEHDEACKVFATKEDNLKLDFAKVRDFRRDIYSSWNIDTYDENSIVVCRQVLETWLTKPITKQKEASPQSLLDNDGVILVDTPIDILCKHDALDPQKSHRMKRMNVAAFQQIEATAEPTRLSARHPKDICEICVREIFIEKLYQIEHPQAVAQFDEVCDNELDQISYWISKNWLKDWRLSKPKMHTSLRGDVAPNAPEFIAHVTCEHGGLSLNVTARRRISAQASAIITSNKNNLFPQWQPVATTEQLCSVCESSIQMSKEDKREIRKRVENEKARLRHMHDNALTGNTLLLENVPCAIVPAQFIRLWRQWLNKPTDVVRPKTVDNSQFLCVHSKLVFDPNCPSDLDNCIAVVQRSEWNILEELYTCGPTIILEKRIVEGPHNNAEVRFFHDVPVCDECRLKRQLDYEATELTVRVLGPGDSASKIGKQVDQLDSEEQMASKGPRKLSGVRQSKRIRQTKDRGETRRLTIYKSTTVKEIKIMLYEQLKIPTIYQRLFYRGQELQDNLATVQSLGILINDILDLQEELEDDNNLNVSNGEAKRGFAEEKGFGGTLLSGLPTDRSSSSEREQTPLVTDVKSCPSCTFCNDPDAVVCEICAEAFT</sequence>
<dbReference type="PROSITE" id="PS50235">
    <property type="entry name" value="USP_3"/>
    <property type="match status" value="1"/>
</dbReference>
<evidence type="ECO:0000256" key="2">
    <source>
        <dbReference type="ARBA" id="ARBA00009085"/>
    </source>
</evidence>
<feature type="domain" description="USP" evidence="11">
    <location>
        <begin position="157"/>
        <end position="459"/>
    </location>
</feature>
<keyword evidence="8" id="KW-0175">Coiled coil</keyword>
<dbReference type="GO" id="GO:0004197">
    <property type="term" value="F:cysteine-type endopeptidase activity"/>
    <property type="evidence" value="ECO:0007669"/>
    <property type="project" value="InterPro"/>
</dbReference>